<evidence type="ECO:0000256" key="6">
    <source>
        <dbReference type="ARBA" id="ARBA00022723"/>
    </source>
</evidence>
<dbReference type="SUPFAM" id="SSF46785">
    <property type="entry name" value="Winged helix' DNA-binding domain"/>
    <property type="match status" value="1"/>
</dbReference>
<keyword evidence="14" id="KW-1185">Reference proteome</keyword>
<keyword evidence="9" id="KW-0238">DNA-binding</keyword>
<comment type="similarity">
    <text evidence="2">Belongs to the Fur family.</text>
</comment>
<keyword evidence="7 11" id="KW-0862">Zinc</keyword>
<evidence type="ECO:0000256" key="1">
    <source>
        <dbReference type="ARBA" id="ARBA00004496"/>
    </source>
</evidence>
<feature type="binding site" evidence="11">
    <location>
        <position position="111"/>
    </location>
    <ligand>
        <name>Zn(2+)</name>
        <dbReference type="ChEBI" id="CHEBI:29105"/>
    </ligand>
</feature>
<keyword evidence="5" id="KW-0678">Repressor</keyword>
<dbReference type="Pfam" id="PF01475">
    <property type="entry name" value="FUR"/>
    <property type="match status" value="1"/>
</dbReference>
<evidence type="ECO:0000256" key="10">
    <source>
        <dbReference type="ARBA" id="ARBA00023163"/>
    </source>
</evidence>
<sequence>MHALLNETKEFRSAQRIHADLHARGIKVGLTTVYRTLSSLADAGEIDALRQPNGEQVYRHCSSTHHHHLMCRSCARAVEVAGPAVETWASAVARQHGFTEVNHSIEIFGLCDSCASSSDH</sequence>
<evidence type="ECO:0000313" key="13">
    <source>
        <dbReference type="EMBL" id="GIM80477.1"/>
    </source>
</evidence>
<dbReference type="InterPro" id="IPR036390">
    <property type="entry name" value="WH_DNA-bd_sf"/>
</dbReference>
<evidence type="ECO:0000256" key="2">
    <source>
        <dbReference type="ARBA" id="ARBA00007957"/>
    </source>
</evidence>
<evidence type="ECO:0000256" key="9">
    <source>
        <dbReference type="ARBA" id="ARBA00023125"/>
    </source>
</evidence>
<dbReference type="AlphaFoldDB" id="A0A919T003"/>
<organism evidence="13 14">
    <name type="scientific">Actinoplanes auranticolor</name>
    <dbReference type="NCBI Taxonomy" id="47988"/>
    <lineage>
        <taxon>Bacteria</taxon>
        <taxon>Bacillati</taxon>
        <taxon>Actinomycetota</taxon>
        <taxon>Actinomycetes</taxon>
        <taxon>Micromonosporales</taxon>
        <taxon>Micromonosporaceae</taxon>
        <taxon>Actinoplanes</taxon>
    </lineage>
</organism>
<comment type="subunit">
    <text evidence="3">Homodimer.</text>
</comment>
<protein>
    <submittedName>
        <fullName evidence="13">Transcriptional repressor</fullName>
    </submittedName>
</protein>
<dbReference type="GO" id="GO:0008270">
    <property type="term" value="F:zinc ion binding"/>
    <property type="evidence" value="ECO:0007669"/>
    <property type="project" value="TreeGrafter"/>
</dbReference>
<evidence type="ECO:0000256" key="3">
    <source>
        <dbReference type="ARBA" id="ARBA00011738"/>
    </source>
</evidence>
<dbReference type="Proteomes" id="UP000681340">
    <property type="component" value="Unassembled WGS sequence"/>
</dbReference>
<dbReference type="Gene3D" id="3.30.1490.190">
    <property type="match status" value="1"/>
</dbReference>
<dbReference type="Gene3D" id="1.10.10.10">
    <property type="entry name" value="Winged helix-like DNA-binding domain superfamily/Winged helix DNA-binding domain"/>
    <property type="match status" value="1"/>
</dbReference>
<reference evidence="13" key="1">
    <citation type="submission" date="2021-03" db="EMBL/GenBank/DDBJ databases">
        <title>Whole genome shotgun sequence of Actinoplanes auranticolor NBRC 12245.</title>
        <authorList>
            <person name="Komaki H."/>
            <person name="Tamura T."/>
        </authorList>
    </citation>
    <scope>NUCLEOTIDE SEQUENCE</scope>
    <source>
        <strain evidence="13">NBRC 12245</strain>
    </source>
</reference>
<dbReference type="InterPro" id="IPR043135">
    <property type="entry name" value="Fur_C"/>
</dbReference>
<evidence type="ECO:0000256" key="4">
    <source>
        <dbReference type="ARBA" id="ARBA00022490"/>
    </source>
</evidence>
<feature type="binding site" evidence="11">
    <location>
        <position position="114"/>
    </location>
    <ligand>
        <name>Zn(2+)</name>
        <dbReference type="ChEBI" id="CHEBI:29105"/>
    </ligand>
</feature>
<evidence type="ECO:0000256" key="5">
    <source>
        <dbReference type="ARBA" id="ARBA00022491"/>
    </source>
</evidence>
<dbReference type="GO" id="GO:0003700">
    <property type="term" value="F:DNA-binding transcription factor activity"/>
    <property type="evidence" value="ECO:0007669"/>
    <property type="project" value="InterPro"/>
</dbReference>
<dbReference type="PANTHER" id="PTHR33202:SF2">
    <property type="entry name" value="FERRIC UPTAKE REGULATION PROTEIN"/>
    <property type="match status" value="1"/>
</dbReference>
<comment type="cofactor">
    <cofactor evidence="11">
        <name>Zn(2+)</name>
        <dbReference type="ChEBI" id="CHEBI:29105"/>
    </cofactor>
    <text evidence="11">Binds 1 zinc ion per subunit.</text>
</comment>
<dbReference type="CDD" id="cd07153">
    <property type="entry name" value="Fur_like"/>
    <property type="match status" value="1"/>
</dbReference>
<keyword evidence="6 11" id="KW-0479">Metal-binding</keyword>
<keyword evidence="8" id="KW-0805">Transcription regulation</keyword>
<dbReference type="InterPro" id="IPR036388">
    <property type="entry name" value="WH-like_DNA-bd_sf"/>
</dbReference>
<keyword evidence="10" id="KW-0804">Transcription</keyword>
<feature type="binding site" evidence="11">
    <location>
        <position position="74"/>
    </location>
    <ligand>
        <name>Zn(2+)</name>
        <dbReference type="ChEBI" id="CHEBI:29105"/>
    </ligand>
</feature>
<evidence type="ECO:0000256" key="7">
    <source>
        <dbReference type="ARBA" id="ARBA00022833"/>
    </source>
</evidence>
<feature type="binding site" evidence="12">
    <location>
        <position position="103"/>
    </location>
    <ligand>
        <name>Fe cation</name>
        <dbReference type="ChEBI" id="CHEBI:24875"/>
    </ligand>
</feature>
<dbReference type="GO" id="GO:0000976">
    <property type="term" value="F:transcription cis-regulatory region binding"/>
    <property type="evidence" value="ECO:0007669"/>
    <property type="project" value="TreeGrafter"/>
</dbReference>
<evidence type="ECO:0000256" key="11">
    <source>
        <dbReference type="PIRSR" id="PIRSR602481-1"/>
    </source>
</evidence>
<dbReference type="GO" id="GO:0045892">
    <property type="term" value="P:negative regulation of DNA-templated transcription"/>
    <property type="evidence" value="ECO:0007669"/>
    <property type="project" value="TreeGrafter"/>
</dbReference>
<gene>
    <name evidence="13" type="ORF">Aau02nite_90750</name>
</gene>
<keyword evidence="12" id="KW-0408">Iron</keyword>
<comment type="cofactor">
    <cofactor evidence="12">
        <name>Mn(2+)</name>
        <dbReference type="ChEBI" id="CHEBI:29035"/>
    </cofactor>
    <cofactor evidence="12">
        <name>Fe(2+)</name>
        <dbReference type="ChEBI" id="CHEBI:29033"/>
    </cofactor>
    <text evidence="12">Binds 1 Mn(2+) or Fe(2+) ion per subunit.</text>
</comment>
<evidence type="ECO:0000256" key="12">
    <source>
        <dbReference type="PIRSR" id="PIRSR602481-2"/>
    </source>
</evidence>
<dbReference type="GO" id="GO:0005829">
    <property type="term" value="C:cytosol"/>
    <property type="evidence" value="ECO:0007669"/>
    <property type="project" value="TreeGrafter"/>
</dbReference>
<proteinExistence type="inferred from homology"/>
<evidence type="ECO:0000256" key="8">
    <source>
        <dbReference type="ARBA" id="ARBA00023015"/>
    </source>
</evidence>
<evidence type="ECO:0000313" key="14">
    <source>
        <dbReference type="Proteomes" id="UP000681340"/>
    </source>
</evidence>
<dbReference type="GO" id="GO:1900376">
    <property type="term" value="P:regulation of secondary metabolite biosynthetic process"/>
    <property type="evidence" value="ECO:0007669"/>
    <property type="project" value="TreeGrafter"/>
</dbReference>
<comment type="subcellular location">
    <subcellularLocation>
        <location evidence="1">Cytoplasm</location>
    </subcellularLocation>
</comment>
<name>A0A919T003_9ACTN</name>
<feature type="binding site" evidence="12">
    <location>
        <position position="86"/>
    </location>
    <ligand>
        <name>Fe cation</name>
        <dbReference type="ChEBI" id="CHEBI:24875"/>
    </ligand>
</feature>
<dbReference type="PANTHER" id="PTHR33202">
    <property type="entry name" value="ZINC UPTAKE REGULATION PROTEIN"/>
    <property type="match status" value="1"/>
</dbReference>
<dbReference type="InterPro" id="IPR002481">
    <property type="entry name" value="FUR"/>
</dbReference>
<comment type="caution">
    <text evidence="13">The sequence shown here is derived from an EMBL/GenBank/DDBJ whole genome shotgun (WGS) entry which is preliminary data.</text>
</comment>
<dbReference type="EMBL" id="BOQL01000099">
    <property type="protein sequence ID" value="GIM80477.1"/>
    <property type="molecule type" value="Genomic_DNA"/>
</dbReference>
<feature type="binding site" evidence="11">
    <location>
        <position position="71"/>
    </location>
    <ligand>
        <name>Zn(2+)</name>
        <dbReference type="ChEBI" id="CHEBI:29105"/>
    </ligand>
</feature>
<accession>A0A919T003</accession>
<keyword evidence="4" id="KW-0963">Cytoplasm</keyword>
<feature type="binding site" evidence="12">
    <location>
        <position position="65"/>
    </location>
    <ligand>
        <name>Fe cation</name>
        <dbReference type="ChEBI" id="CHEBI:24875"/>
    </ligand>
</feature>